<sequence>MVQVLQAKAIFDCNGDEESELTFLEGDILTDVRETSEDGWLHGRLERTGEEGLFPDNYVELIRVETSVQPQLPPQLPSRTSAASKATGITPVVEASKPQLPARQTQPSGTRPVPPIDAPVNTTNRIGPIAGGTKVGLPGLGSHSMYGTLRDGGTLSPDTQGSDLDKVQPGPPALPKRSNTVHEGSPIQEKVATPGAGLSARDRMAALSMSSQAARSPLSAVPRPTLPPRTSTASSVDSILSPAASKTDTERKHTYQVPDAAVPVPKLTTFSRPRSARTSKASSPVEQKTATPVPPAVVKQIASERQAMSTPPKLPSRNAGQSIPSPGSNDSSGPVRFSPVATRAVLADLPTLPAINRNSQPLPLPSRSALNSTVNISSVTMNNVGGLSRSATTGAVRSAGAAHLAHQDAGNQNGPLGSAFGVKLNSVGPRPTAATAAAEPNLPSAQSAPTIAARPVASAQDDFRPPPLPARSNTIPTSPSVFTPAVTLQKSPMAKLQRDAGQRPFSSPIDDVAARQDDISAQIQQDHQVAKAVAGHDVKTWNQPASSSSILKDALTWHENHTGIKHPPMGTRAAAIPPTRLPDINTTERVGISRDARRRYEELFRFVCKGEYLEGAKVHAIYVRSRLDSPTLAQIWDLVDIDNAGRLNKAQFCMGLYLIDERLGTGLIPLEVSDELWVSIMQ</sequence>
<evidence type="ECO:0000313" key="8">
    <source>
        <dbReference type="Proteomes" id="UP000748756"/>
    </source>
</evidence>
<evidence type="ECO:0000256" key="2">
    <source>
        <dbReference type="PROSITE-ProRule" id="PRU00192"/>
    </source>
</evidence>
<dbReference type="SMART" id="SM00326">
    <property type="entry name" value="SH3"/>
    <property type="match status" value="1"/>
</dbReference>
<dbReference type="SUPFAM" id="SSF47473">
    <property type="entry name" value="EF-hand"/>
    <property type="match status" value="1"/>
</dbReference>
<feature type="compositionally biased region" description="Polar residues" evidence="3">
    <location>
        <begin position="471"/>
        <end position="482"/>
    </location>
</feature>
<protein>
    <submittedName>
        <fullName evidence="7">Increased rDNA silencing protein</fullName>
    </submittedName>
</protein>
<dbReference type="CDD" id="cd00052">
    <property type="entry name" value="EH"/>
    <property type="match status" value="1"/>
</dbReference>
<dbReference type="Proteomes" id="UP000748756">
    <property type="component" value="Unassembled WGS sequence"/>
</dbReference>
<dbReference type="Gene3D" id="2.30.30.40">
    <property type="entry name" value="SH3 Domains"/>
    <property type="match status" value="1"/>
</dbReference>
<keyword evidence="8" id="KW-1185">Reference proteome</keyword>
<feature type="compositionally biased region" description="Polar residues" evidence="3">
    <location>
        <begin position="228"/>
        <end position="238"/>
    </location>
</feature>
<comment type="caution">
    <text evidence="7">The sequence shown here is derived from an EMBL/GenBank/DDBJ whole genome shotgun (WGS) entry which is preliminary data.</text>
</comment>
<proteinExistence type="predicted"/>
<dbReference type="InterPro" id="IPR036028">
    <property type="entry name" value="SH3-like_dom_sf"/>
</dbReference>
<feature type="domain" description="EF-hand" evidence="6">
    <location>
        <begin position="627"/>
        <end position="662"/>
    </location>
</feature>
<dbReference type="Gene3D" id="1.10.238.10">
    <property type="entry name" value="EF-hand"/>
    <property type="match status" value="1"/>
</dbReference>
<name>A0A9P5S5U3_9FUNG</name>
<keyword evidence="1 2" id="KW-0728">SH3 domain</keyword>
<dbReference type="InterPro" id="IPR001452">
    <property type="entry name" value="SH3_domain"/>
</dbReference>
<organism evidence="7 8">
    <name type="scientific">Linnemannia schmuckeri</name>
    <dbReference type="NCBI Taxonomy" id="64567"/>
    <lineage>
        <taxon>Eukaryota</taxon>
        <taxon>Fungi</taxon>
        <taxon>Fungi incertae sedis</taxon>
        <taxon>Mucoromycota</taxon>
        <taxon>Mortierellomycotina</taxon>
        <taxon>Mortierellomycetes</taxon>
        <taxon>Mortierellales</taxon>
        <taxon>Mortierellaceae</taxon>
        <taxon>Linnemannia</taxon>
    </lineage>
</organism>
<dbReference type="PROSITE" id="PS50031">
    <property type="entry name" value="EH"/>
    <property type="match status" value="1"/>
</dbReference>
<evidence type="ECO:0000259" key="6">
    <source>
        <dbReference type="PROSITE" id="PS50222"/>
    </source>
</evidence>
<accession>A0A9P5S5U3</accession>
<evidence type="ECO:0000259" key="5">
    <source>
        <dbReference type="PROSITE" id="PS50031"/>
    </source>
</evidence>
<dbReference type="SMART" id="SM00027">
    <property type="entry name" value="EH"/>
    <property type="match status" value="1"/>
</dbReference>
<dbReference type="Pfam" id="PF12763">
    <property type="entry name" value="EH"/>
    <property type="match status" value="1"/>
</dbReference>
<dbReference type="PROSITE" id="PS50002">
    <property type="entry name" value="SH3"/>
    <property type="match status" value="1"/>
</dbReference>
<evidence type="ECO:0000256" key="1">
    <source>
        <dbReference type="ARBA" id="ARBA00022443"/>
    </source>
</evidence>
<feature type="region of interest" description="Disordered" evidence="3">
    <location>
        <begin position="431"/>
        <end position="482"/>
    </location>
</feature>
<dbReference type="InterPro" id="IPR002048">
    <property type="entry name" value="EF_hand_dom"/>
</dbReference>
<dbReference type="OrthoDB" id="1716625at2759"/>
<feature type="compositionally biased region" description="Polar residues" evidence="3">
    <location>
        <begin position="318"/>
        <end position="332"/>
    </location>
</feature>
<reference evidence="7" key="1">
    <citation type="journal article" date="2020" name="Fungal Divers.">
        <title>Resolving the Mortierellaceae phylogeny through synthesis of multi-gene phylogenetics and phylogenomics.</title>
        <authorList>
            <person name="Vandepol N."/>
            <person name="Liber J."/>
            <person name="Desiro A."/>
            <person name="Na H."/>
            <person name="Kennedy M."/>
            <person name="Barry K."/>
            <person name="Grigoriev I.V."/>
            <person name="Miller A.N."/>
            <person name="O'Donnell K."/>
            <person name="Stajich J.E."/>
            <person name="Bonito G."/>
        </authorList>
    </citation>
    <scope>NUCLEOTIDE SEQUENCE</scope>
    <source>
        <strain evidence="7">NRRL 6426</strain>
    </source>
</reference>
<dbReference type="InterPro" id="IPR000261">
    <property type="entry name" value="EH_dom"/>
</dbReference>
<feature type="domain" description="EH" evidence="5">
    <location>
        <begin position="596"/>
        <end position="682"/>
    </location>
</feature>
<dbReference type="GO" id="GO:0005509">
    <property type="term" value="F:calcium ion binding"/>
    <property type="evidence" value="ECO:0007669"/>
    <property type="project" value="InterPro"/>
</dbReference>
<dbReference type="Pfam" id="PF00018">
    <property type="entry name" value="SH3_1"/>
    <property type="match status" value="1"/>
</dbReference>
<feature type="region of interest" description="Disordered" evidence="3">
    <location>
        <begin position="71"/>
        <end position="336"/>
    </location>
</feature>
<evidence type="ECO:0000313" key="7">
    <source>
        <dbReference type="EMBL" id="KAF9153304.1"/>
    </source>
</evidence>
<dbReference type="EMBL" id="JAAAUQ010000183">
    <property type="protein sequence ID" value="KAF9153304.1"/>
    <property type="molecule type" value="Genomic_DNA"/>
</dbReference>
<dbReference type="InterPro" id="IPR011992">
    <property type="entry name" value="EF-hand-dom_pair"/>
</dbReference>
<dbReference type="AlphaFoldDB" id="A0A9P5S5U3"/>
<evidence type="ECO:0000256" key="3">
    <source>
        <dbReference type="SAM" id="MobiDB-lite"/>
    </source>
</evidence>
<evidence type="ECO:0000259" key="4">
    <source>
        <dbReference type="PROSITE" id="PS50002"/>
    </source>
</evidence>
<dbReference type="SUPFAM" id="SSF50044">
    <property type="entry name" value="SH3-domain"/>
    <property type="match status" value="1"/>
</dbReference>
<feature type="compositionally biased region" description="Polar residues" evidence="3">
    <location>
        <begin position="268"/>
        <end position="290"/>
    </location>
</feature>
<gene>
    <name evidence="7" type="primary">IRS4</name>
    <name evidence="7" type="ORF">BG015_003683</name>
</gene>
<feature type="domain" description="SH3" evidence="4">
    <location>
        <begin position="2"/>
        <end position="64"/>
    </location>
</feature>
<dbReference type="PROSITE" id="PS50222">
    <property type="entry name" value="EF_HAND_2"/>
    <property type="match status" value="1"/>
</dbReference>